<organism evidence="4 5">
    <name type="scientific">Nocardioides agariphilus</name>
    <dbReference type="NCBI Taxonomy" id="433664"/>
    <lineage>
        <taxon>Bacteria</taxon>
        <taxon>Bacillati</taxon>
        <taxon>Actinomycetota</taxon>
        <taxon>Actinomycetes</taxon>
        <taxon>Propionibacteriales</taxon>
        <taxon>Nocardioidaceae</taxon>
        <taxon>Nocardioides</taxon>
    </lineage>
</organism>
<dbReference type="EMBL" id="JADKPO010000023">
    <property type="protein sequence ID" value="MBF4769277.1"/>
    <property type="molecule type" value="Genomic_DNA"/>
</dbReference>
<dbReference type="Pfam" id="PF13847">
    <property type="entry name" value="Methyltransf_31"/>
    <property type="match status" value="1"/>
</dbReference>
<sequence length="379" mass="40685">MTTHIADLTAGDTAGAYGTSPERSEEETGALADRVFASVLGALDVLTIHIGDQLGLYDLLHRRGPLGVADVADATGVHPRYTREWLEQQAVAGIIEVLDPTVPADQRRYWLSEAHAAVLSDRDSLAYATPFARMVAAAAAQLPQLLDAYRTGDGVSWEEYGELMRTAQAEANRPLFLQVLGSDWLPSVPGVDAELRDGGRVADIGCGEGWSSIGIARAYPAVTVDGYDVDADSVEAARRHAEAEGLGDRVRFTLVDASSVPASGEYDLVTAFECIHDLPDPVGVLRSAHRMVKPGGTVLVMDERMPETFTGPGAAVEQLMYGISMLVCLPDGLSHSGSVGTGTVMRPDTLRGYARDAGFDDIEILPIEHDMFRFYRLLG</sequence>
<dbReference type="AlphaFoldDB" id="A0A930VMA5"/>
<protein>
    <submittedName>
        <fullName evidence="4">Methyltransferase domain-containing protein</fullName>
    </submittedName>
</protein>
<feature type="domain" description="Methyltransferase" evidence="2">
    <location>
        <begin position="197"/>
        <end position="304"/>
    </location>
</feature>
<dbReference type="InterPro" id="IPR036388">
    <property type="entry name" value="WH-like_DNA-bd_sf"/>
</dbReference>
<keyword evidence="4" id="KW-0808">Transferase</keyword>
<evidence type="ECO:0000256" key="1">
    <source>
        <dbReference type="SAM" id="MobiDB-lite"/>
    </source>
</evidence>
<dbReference type="SUPFAM" id="SSF46785">
    <property type="entry name" value="Winged helix' DNA-binding domain"/>
    <property type="match status" value="1"/>
</dbReference>
<dbReference type="GO" id="GO:0008168">
    <property type="term" value="F:methyltransferase activity"/>
    <property type="evidence" value="ECO:0007669"/>
    <property type="project" value="UniProtKB-KW"/>
</dbReference>
<dbReference type="InterPro" id="IPR025714">
    <property type="entry name" value="Methyltranfer_dom"/>
</dbReference>
<dbReference type="PANTHER" id="PTHR45128:SF2">
    <property type="entry name" value="METHYLTRANSFERASE DOMAIN-CONTAINING PROTEIN"/>
    <property type="match status" value="1"/>
</dbReference>
<feature type="region of interest" description="Disordered" evidence="1">
    <location>
        <begin position="1"/>
        <end position="25"/>
    </location>
</feature>
<dbReference type="RefSeq" id="WP_194697426.1">
    <property type="nucleotide sequence ID" value="NZ_JADKPO010000023.1"/>
</dbReference>
<dbReference type="GO" id="GO:0032259">
    <property type="term" value="P:methylation"/>
    <property type="evidence" value="ECO:0007669"/>
    <property type="project" value="UniProtKB-KW"/>
</dbReference>
<evidence type="ECO:0000259" key="3">
    <source>
        <dbReference type="Pfam" id="PF21320"/>
    </source>
</evidence>
<proteinExistence type="predicted"/>
<dbReference type="InterPro" id="IPR029063">
    <property type="entry name" value="SAM-dependent_MTases_sf"/>
</dbReference>
<comment type="caution">
    <text evidence="4">The sequence shown here is derived from an EMBL/GenBank/DDBJ whole genome shotgun (WGS) entry which is preliminary data.</text>
</comment>
<gene>
    <name evidence="4" type="ORF">ISU10_16035</name>
</gene>
<dbReference type="SUPFAM" id="SSF53335">
    <property type="entry name" value="S-adenosyl-L-methionine-dependent methyltransferases"/>
    <property type="match status" value="1"/>
</dbReference>
<dbReference type="Proteomes" id="UP000660668">
    <property type="component" value="Unassembled WGS sequence"/>
</dbReference>
<dbReference type="InterPro" id="IPR036390">
    <property type="entry name" value="WH_DNA-bd_sf"/>
</dbReference>
<dbReference type="Pfam" id="PF21320">
    <property type="entry name" value="WHD_Rv2258c"/>
    <property type="match status" value="1"/>
</dbReference>
<name>A0A930VMA5_9ACTN</name>
<evidence type="ECO:0000313" key="4">
    <source>
        <dbReference type="EMBL" id="MBF4769277.1"/>
    </source>
</evidence>
<accession>A0A930VMA5</accession>
<evidence type="ECO:0000259" key="2">
    <source>
        <dbReference type="Pfam" id="PF13847"/>
    </source>
</evidence>
<evidence type="ECO:0000313" key="5">
    <source>
        <dbReference type="Proteomes" id="UP000660668"/>
    </source>
</evidence>
<dbReference type="PANTHER" id="PTHR45128">
    <property type="entry name" value="METHYLTRANSFERASE TYPE 11"/>
    <property type="match status" value="1"/>
</dbReference>
<dbReference type="CDD" id="cd02440">
    <property type="entry name" value="AdoMet_MTases"/>
    <property type="match status" value="1"/>
</dbReference>
<keyword evidence="5" id="KW-1185">Reference proteome</keyword>
<dbReference type="InterPro" id="IPR048711">
    <property type="entry name" value="WHD_Rv2258c"/>
</dbReference>
<dbReference type="Gene3D" id="3.40.50.150">
    <property type="entry name" value="Vaccinia Virus protein VP39"/>
    <property type="match status" value="1"/>
</dbReference>
<feature type="domain" description="S-adenosylmethionine-dependent methyltransferase Rv2258c-like winged HTH" evidence="3">
    <location>
        <begin position="46"/>
        <end position="120"/>
    </location>
</feature>
<dbReference type="InterPro" id="IPR053173">
    <property type="entry name" value="SAM-binding_MTase"/>
</dbReference>
<keyword evidence="4" id="KW-0489">Methyltransferase</keyword>
<dbReference type="Gene3D" id="1.10.10.10">
    <property type="entry name" value="Winged helix-like DNA-binding domain superfamily/Winged helix DNA-binding domain"/>
    <property type="match status" value="1"/>
</dbReference>
<reference evidence="4" key="1">
    <citation type="submission" date="2020-11" db="EMBL/GenBank/DDBJ databases">
        <title>Nocardioides cynanchi sp. nov., isolated from soil of rhizosphere of Cynanchum wilfordii.</title>
        <authorList>
            <person name="Lee J.-S."/>
            <person name="Suh M.K."/>
            <person name="Kim J.-S."/>
        </authorList>
    </citation>
    <scope>NUCLEOTIDE SEQUENCE</scope>
    <source>
        <strain evidence="4">KCTC 19276</strain>
    </source>
</reference>